<dbReference type="Pfam" id="PF03895">
    <property type="entry name" value="YadA_anchor"/>
    <property type="match status" value="1"/>
</dbReference>
<feature type="domain" description="Trimeric autotransporter adhesin YadA-like C-terminal membrane anchor" evidence="8">
    <location>
        <begin position="56"/>
        <end position="116"/>
    </location>
</feature>
<comment type="subcellular location">
    <subcellularLocation>
        <location evidence="2">Cell outer membrane</location>
    </subcellularLocation>
    <subcellularLocation>
        <location evidence="1">Cell surface</location>
    </subcellularLocation>
</comment>
<protein>
    <submittedName>
        <fullName evidence="9">YadA-like C-terminal region</fullName>
    </submittedName>
</protein>
<accession>A0A2X1WLX6</accession>
<dbReference type="InterPro" id="IPR005594">
    <property type="entry name" value="YadA_C"/>
</dbReference>
<evidence type="ECO:0000256" key="3">
    <source>
        <dbReference type="ARBA" id="ARBA00022452"/>
    </source>
</evidence>
<keyword evidence="5" id="KW-0732">Signal</keyword>
<gene>
    <name evidence="9" type="ORF">NCTC11009_02708</name>
</gene>
<dbReference type="RefSeq" id="WP_113063092.1">
    <property type="nucleotide sequence ID" value="NZ_UATH01000011.1"/>
</dbReference>
<dbReference type="Proteomes" id="UP000250242">
    <property type="component" value="Unassembled WGS sequence"/>
</dbReference>
<evidence type="ECO:0000256" key="5">
    <source>
        <dbReference type="ARBA" id="ARBA00022729"/>
    </source>
</evidence>
<dbReference type="InterPro" id="IPR045584">
    <property type="entry name" value="Pilin-like"/>
</dbReference>
<evidence type="ECO:0000259" key="8">
    <source>
        <dbReference type="Pfam" id="PF03895"/>
    </source>
</evidence>
<evidence type="ECO:0000256" key="1">
    <source>
        <dbReference type="ARBA" id="ARBA00004241"/>
    </source>
</evidence>
<keyword evidence="6" id="KW-0472">Membrane</keyword>
<dbReference type="GO" id="GO:0009986">
    <property type="term" value="C:cell surface"/>
    <property type="evidence" value="ECO:0007669"/>
    <property type="project" value="UniProtKB-SubCell"/>
</dbReference>
<dbReference type="Gene3D" id="3.30.1300.30">
    <property type="entry name" value="GSPII I/J protein-like"/>
    <property type="match status" value="1"/>
</dbReference>
<evidence type="ECO:0000256" key="2">
    <source>
        <dbReference type="ARBA" id="ARBA00004442"/>
    </source>
</evidence>
<evidence type="ECO:0000256" key="7">
    <source>
        <dbReference type="ARBA" id="ARBA00023237"/>
    </source>
</evidence>
<evidence type="ECO:0000313" key="10">
    <source>
        <dbReference type="Proteomes" id="UP000250242"/>
    </source>
</evidence>
<reference evidence="9 10" key="1">
    <citation type="submission" date="2018-06" db="EMBL/GenBank/DDBJ databases">
        <authorList>
            <consortium name="Pathogen Informatics"/>
            <person name="Doyle S."/>
        </authorList>
    </citation>
    <scope>NUCLEOTIDE SEQUENCE [LARGE SCALE GENOMIC DNA]</scope>
    <source>
        <strain evidence="9 10">NCTC11009</strain>
    </source>
</reference>
<evidence type="ECO:0000313" key="9">
    <source>
        <dbReference type="EMBL" id="SPY31728.1"/>
    </source>
</evidence>
<name>A0A2X1WLX6_9BURK</name>
<proteinExistence type="predicted"/>
<dbReference type="SUPFAM" id="SSF54523">
    <property type="entry name" value="Pili subunits"/>
    <property type="match status" value="1"/>
</dbReference>
<evidence type="ECO:0000256" key="4">
    <source>
        <dbReference type="ARBA" id="ARBA00022692"/>
    </source>
</evidence>
<organism evidence="9 10">
    <name type="scientific">Oligella urethralis</name>
    <dbReference type="NCBI Taxonomy" id="90245"/>
    <lineage>
        <taxon>Bacteria</taxon>
        <taxon>Pseudomonadati</taxon>
        <taxon>Pseudomonadota</taxon>
        <taxon>Betaproteobacteria</taxon>
        <taxon>Burkholderiales</taxon>
        <taxon>Alcaligenaceae</taxon>
        <taxon>Oligella</taxon>
    </lineage>
</organism>
<dbReference type="GO" id="GO:0009279">
    <property type="term" value="C:cell outer membrane"/>
    <property type="evidence" value="ECO:0007669"/>
    <property type="project" value="UniProtKB-SubCell"/>
</dbReference>
<keyword evidence="3" id="KW-1134">Transmembrane beta strand</keyword>
<sequence>MAAGKADTDAAVNVSQLKAAVGGFNNVVNHLGNEIHRVDREARAGTASAAAMANLPQAYLPGKSMFAIAGAGHRGEHGYAAGLSTISDNGKWIIKSSVSGNTRGDVTYGAGVGYQW</sequence>
<evidence type="ECO:0000256" key="6">
    <source>
        <dbReference type="ARBA" id="ARBA00023136"/>
    </source>
</evidence>
<dbReference type="AlphaFoldDB" id="A0A2X1WLX6"/>
<keyword evidence="4" id="KW-0812">Transmembrane</keyword>
<dbReference type="EMBL" id="UATH01000011">
    <property type="protein sequence ID" value="SPY31728.1"/>
    <property type="molecule type" value="Genomic_DNA"/>
</dbReference>
<keyword evidence="7" id="KW-0998">Cell outer membrane</keyword>